<comment type="caution">
    <text evidence="8">The sequence shown here is derived from an EMBL/GenBank/DDBJ whole genome shotgun (WGS) entry which is preliminary data.</text>
</comment>
<dbReference type="EC" id="2.7.13.3" evidence="2"/>
<dbReference type="RefSeq" id="WP_086028929.1">
    <property type="nucleotide sequence ID" value="NZ_LAPZ01000001.1"/>
</dbReference>
<feature type="transmembrane region" description="Helical" evidence="6">
    <location>
        <begin position="372"/>
        <end position="390"/>
    </location>
</feature>
<dbReference type="GO" id="GO:0000160">
    <property type="term" value="P:phosphorelay signal transduction system"/>
    <property type="evidence" value="ECO:0007669"/>
    <property type="project" value="UniProtKB-KW"/>
</dbReference>
<dbReference type="Pfam" id="PF02518">
    <property type="entry name" value="HATPase_c"/>
    <property type="match status" value="1"/>
</dbReference>
<accession>A0A1Y2PF62</accession>
<dbReference type="GO" id="GO:0004673">
    <property type="term" value="F:protein histidine kinase activity"/>
    <property type="evidence" value="ECO:0007669"/>
    <property type="project" value="UniProtKB-EC"/>
</dbReference>
<dbReference type="EMBL" id="LAPZ01000001">
    <property type="protein sequence ID" value="OSY89134.1"/>
    <property type="molecule type" value="Genomic_DNA"/>
</dbReference>
<dbReference type="AlphaFoldDB" id="A0A1Y2PF62"/>
<dbReference type="FunCoup" id="A0A1Y2PF62">
    <property type="interactions" value="29"/>
</dbReference>
<comment type="catalytic activity">
    <reaction evidence="1">
        <text>ATP + protein L-histidine = ADP + protein N-phospho-L-histidine.</text>
        <dbReference type="EC" id="2.7.13.3"/>
    </reaction>
</comment>
<keyword evidence="6" id="KW-0812">Transmembrane</keyword>
<evidence type="ECO:0000256" key="5">
    <source>
        <dbReference type="ARBA" id="ARBA00023012"/>
    </source>
</evidence>
<keyword evidence="6" id="KW-0472">Membrane</keyword>
<dbReference type="SUPFAM" id="SSF55874">
    <property type="entry name" value="ATPase domain of HSP90 chaperone/DNA topoisomerase II/histidine kinase"/>
    <property type="match status" value="1"/>
</dbReference>
<dbReference type="Gene3D" id="3.30.565.10">
    <property type="entry name" value="Histidine kinase-like ATPase, C-terminal domain"/>
    <property type="match status" value="1"/>
</dbReference>
<dbReference type="OrthoDB" id="943406at2"/>
<dbReference type="InterPro" id="IPR003594">
    <property type="entry name" value="HATPase_dom"/>
</dbReference>
<protein>
    <recommendedName>
        <fullName evidence="2">histidine kinase</fullName>
        <ecNumber evidence="2">2.7.13.3</ecNumber>
    </recommendedName>
</protein>
<reference evidence="8 9" key="1">
    <citation type="submission" date="2015-03" db="EMBL/GenBank/DDBJ databases">
        <title>Genome sequence of Tenacibaculum sp. S2-2, isolated from intestinal microbiota of sea cucumber, Apostichopus japonicas.</title>
        <authorList>
            <person name="Shao Z."/>
            <person name="Wang L."/>
            <person name="Li X."/>
        </authorList>
    </citation>
    <scope>NUCLEOTIDE SEQUENCE [LARGE SCALE GENOMIC DNA]</scope>
    <source>
        <strain evidence="8 9">S2-2</strain>
    </source>
</reference>
<dbReference type="PANTHER" id="PTHR24421">
    <property type="entry name" value="NITRATE/NITRITE SENSOR PROTEIN NARX-RELATED"/>
    <property type="match status" value="1"/>
</dbReference>
<evidence type="ECO:0000256" key="6">
    <source>
        <dbReference type="SAM" id="Phobius"/>
    </source>
</evidence>
<evidence type="ECO:0000256" key="3">
    <source>
        <dbReference type="ARBA" id="ARBA00022679"/>
    </source>
</evidence>
<dbReference type="InterPro" id="IPR036890">
    <property type="entry name" value="HATPase_C_sf"/>
</dbReference>
<dbReference type="InterPro" id="IPR019734">
    <property type="entry name" value="TPR_rpt"/>
</dbReference>
<proteinExistence type="predicted"/>
<evidence type="ECO:0000313" key="8">
    <source>
        <dbReference type="EMBL" id="OSY89134.1"/>
    </source>
</evidence>
<dbReference type="InParanoid" id="A0A1Y2PF62"/>
<dbReference type="SMART" id="SM00028">
    <property type="entry name" value="TPR"/>
    <property type="match status" value="3"/>
</dbReference>
<keyword evidence="4" id="KW-0418">Kinase</keyword>
<evidence type="ECO:0000259" key="7">
    <source>
        <dbReference type="Pfam" id="PF02518"/>
    </source>
</evidence>
<evidence type="ECO:0000256" key="1">
    <source>
        <dbReference type="ARBA" id="ARBA00000085"/>
    </source>
</evidence>
<dbReference type="InterPro" id="IPR050482">
    <property type="entry name" value="Sensor_HK_TwoCompSys"/>
</dbReference>
<name>A0A1Y2PF62_9FLAO</name>
<evidence type="ECO:0000256" key="4">
    <source>
        <dbReference type="ARBA" id="ARBA00022777"/>
    </source>
</evidence>
<dbReference type="CDD" id="cd16917">
    <property type="entry name" value="HATPase_UhpB-NarQ-NarX-like"/>
    <property type="match status" value="1"/>
</dbReference>
<keyword evidence="3" id="KW-0808">Transferase</keyword>
<feature type="domain" description="Histidine kinase/HSP90-like ATPase" evidence="7">
    <location>
        <begin position="501"/>
        <end position="586"/>
    </location>
</feature>
<keyword evidence="5" id="KW-0902">Two-component regulatory system</keyword>
<dbReference type="SUPFAM" id="SSF48452">
    <property type="entry name" value="TPR-like"/>
    <property type="match status" value="1"/>
</dbReference>
<evidence type="ECO:0000256" key="2">
    <source>
        <dbReference type="ARBA" id="ARBA00012438"/>
    </source>
</evidence>
<dbReference type="Gene3D" id="1.25.40.10">
    <property type="entry name" value="Tetratricopeptide repeat domain"/>
    <property type="match status" value="1"/>
</dbReference>
<sequence>MKQIKILFLFFSFIVVNFQKNNTKSLVQKRKEAVQEKDLSSAIRYTKDVIVLKNKLRHSLSKEYYRLGYYFFLNNKQDSAYVNYKKSKEAYEKEGDSLNAGKVLKEIAVIESNYQLYYKSDSTAIKALKYLKNRDKIITSVYNCLGINANQQKEFKEAIYWYDLAIKYTKDEIKKSRYNSNKANNYIFLKDYEKAISIYKSITSTSLFNSLPLKLKSKVLDNYAYAKLRLGKDVDLEEFLIAQKIKNHIKDFDGLITNYSYLSDFYMIKDKKKSLNYAYKMYELAIQERKSESTIEALDRLIILESDHRIKKLAQKRFRLKDSIVGARKKSQNKLVKVIYNYDKEKKQRIVAEKKSIENKLEVEKQKSEKQIWLFAVIITILSSIVYFFYKREKNKKEKVIEVYKTETRLAKKIHDELANDVYLVMNKIQQGEDEEVLLNKLEKIYSQTRNISHENSPVLTGIQFEYFLKQLFTEFNSDICKVLNKGLSSIEINKLTKEKQIVIYRVLQELLVNMKKYSNASLVMITFKQEKDKLYIEYKDNGVGVDKLKIKNGLQNMETRIKSVGGTIIFESENQKGFQAKFQLKK</sequence>
<dbReference type="STRING" id="1635173.WH52_00300"/>
<organism evidence="8 9">
    <name type="scientific">Tenacibaculum holothuriorum</name>
    <dbReference type="NCBI Taxonomy" id="1635173"/>
    <lineage>
        <taxon>Bacteria</taxon>
        <taxon>Pseudomonadati</taxon>
        <taxon>Bacteroidota</taxon>
        <taxon>Flavobacteriia</taxon>
        <taxon>Flavobacteriales</taxon>
        <taxon>Flavobacteriaceae</taxon>
        <taxon>Tenacibaculum</taxon>
    </lineage>
</organism>
<keyword evidence="9" id="KW-1185">Reference proteome</keyword>
<gene>
    <name evidence="8" type="ORF">WH52_00300</name>
</gene>
<dbReference type="InterPro" id="IPR011990">
    <property type="entry name" value="TPR-like_helical_dom_sf"/>
</dbReference>
<dbReference type="PANTHER" id="PTHR24421:SF10">
    <property type="entry name" value="NITRATE_NITRITE SENSOR PROTEIN NARQ"/>
    <property type="match status" value="1"/>
</dbReference>
<keyword evidence="6" id="KW-1133">Transmembrane helix</keyword>
<evidence type="ECO:0000313" key="9">
    <source>
        <dbReference type="Proteomes" id="UP000194221"/>
    </source>
</evidence>
<dbReference type="Proteomes" id="UP000194221">
    <property type="component" value="Unassembled WGS sequence"/>
</dbReference>